<evidence type="ECO:0000313" key="2">
    <source>
        <dbReference type="EMBL" id="OMO77579.1"/>
    </source>
</evidence>
<comment type="caution">
    <text evidence="2">The sequence shown here is derived from an EMBL/GenBank/DDBJ whole genome shotgun (WGS) entry which is preliminary data.</text>
</comment>
<reference evidence="3" key="1">
    <citation type="submission" date="2013-09" db="EMBL/GenBank/DDBJ databases">
        <title>Corchorus olitorius genome sequencing.</title>
        <authorList>
            <person name="Alam M."/>
            <person name="Haque M.S."/>
            <person name="Islam M.S."/>
            <person name="Emdad E.M."/>
            <person name="Islam M.M."/>
            <person name="Ahmed B."/>
            <person name="Halim A."/>
            <person name="Hossen Q.M.M."/>
            <person name="Hossain M.Z."/>
            <person name="Ahmed R."/>
            <person name="Khan M.M."/>
            <person name="Islam R."/>
            <person name="Rashid M.M."/>
            <person name="Khan S.A."/>
            <person name="Rahman M.S."/>
            <person name="Alam M."/>
            <person name="Yahiya A.S."/>
            <person name="Khan M.S."/>
            <person name="Azam M.S."/>
            <person name="Haque T."/>
            <person name="Lashkar M.Z.H."/>
            <person name="Akhand A.I."/>
            <person name="Morshed G."/>
            <person name="Roy S."/>
            <person name="Uddin K.S."/>
            <person name="Rabeya T."/>
            <person name="Hossain A.S."/>
            <person name="Chowdhury A."/>
            <person name="Snigdha A.R."/>
            <person name="Mortoza M.S."/>
            <person name="Matin S.A."/>
            <person name="Hoque S.M.E."/>
            <person name="Islam M.K."/>
            <person name="Roy D.K."/>
            <person name="Haider R."/>
            <person name="Moosa M.M."/>
            <person name="Elias S.M."/>
            <person name="Hasan A.M."/>
            <person name="Jahan S."/>
            <person name="Shafiuddin M."/>
            <person name="Mahmood N."/>
            <person name="Shommy N.S."/>
        </authorList>
    </citation>
    <scope>NUCLEOTIDE SEQUENCE [LARGE SCALE GENOMIC DNA]</scope>
    <source>
        <strain evidence="3">cv. O-4</strain>
    </source>
</reference>
<feature type="region of interest" description="Disordered" evidence="1">
    <location>
        <begin position="52"/>
        <end position="79"/>
    </location>
</feature>
<protein>
    <submittedName>
        <fullName evidence="2">Uncharacterized protein</fullName>
    </submittedName>
</protein>
<sequence length="79" mass="8899">MEMQISMFVSLRDSVSSPMEATNQQILPSIPRPTVDSIRSDEVVEEMEEQLCRERGGSEMESLGRELPALAKEERWSGA</sequence>
<organism evidence="2 3">
    <name type="scientific">Corchorus olitorius</name>
    <dbReference type="NCBI Taxonomy" id="93759"/>
    <lineage>
        <taxon>Eukaryota</taxon>
        <taxon>Viridiplantae</taxon>
        <taxon>Streptophyta</taxon>
        <taxon>Embryophyta</taxon>
        <taxon>Tracheophyta</taxon>
        <taxon>Spermatophyta</taxon>
        <taxon>Magnoliopsida</taxon>
        <taxon>eudicotyledons</taxon>
        <taxon>Gunneridae</taxon>
        <taxon>Pentapetalae</taxon>
        <taxon>rosids</taxon>
        <taxon>malvids</taxon>
        <taxon>Malvales</taxon>
        <taxon>Malvaceae</taxon>
        <taxon>Grewioideae</taxon>
        <taxon>Apeibeae</taxon>
        <taxon>Corchorus</taxon>
    </lineage>
</organism>
<dbReference type="OrthoDB" id="10535298at2759"/>
<evidence type="ECO:0000256" key="1">
    <source>
        <dbReference type="SAM" id="MobiDB-lite"/>
    </source>
</evidence>
<keyword evidence="3" id="KW-1185">Reference proteome</keyword>
<proteinExistence type="predicted"/>
<dbReference type="AlphaFoldDB" id="A0A1R3I4W8"/>
<gene>
    <name evidence="2" type="ORF">COLO4_25086</name>
</gene>
<name>A0A1R3I4W8_9ROSI</name>
<evidence type="ECO:0000313" key="3">
    <source>
        <dbReference type="Proteomes" id="UP000187203"/>
    </source>
</evidence>
<accession>A0A1R3I4W8</accession>
<feature type="compositionally biased region" description="Basic and acidic residues" evidence="1">
    <location>
        <begin position="52"/>
        <end position="64"/>
    </location>
</feature>
<dbReference type="Proteomes" id="UP000187203">
    <property type="component" value="Unassembled WGS sequence"/>
</dbReference>
<dbReference type="EMBL" id="AWUE01018913">
    <property type="protein sequence ID" value="OMO77579.1"/>
    <property type="molecule type" value="Genomic_DNA"/>
</dbReference>